<feature type="transmembrane region" description="Helical" evidence="1">
    <location>
        <begin position="102"/>
        <end position="120"/>
    </location>
</feature>
<evidence type="ECO:0000256" key="1">
    <source>
        <dbReference type="SAM" id="Phobius"/>
    </source>
</evidence>
<dbReference type="Proteomes" id="UP000199334">
    <property type="component" value="Unassembled WGS sequence"/>
</dbReference>
<feature type="transmembrane region" description="Helical" evidence="1">
    <location>
        <begin position="20"/>
        <end position="38"/>
    </location>
</feature>
<feature type="transmembrane region" description="Helical" evidence="1">
    <location>
        <begin position="50"/>
        <end position="69"/>
    </location>
</feature>
<dbReference type="EMBL" id="FNIG01000008">
    <property type="protein sequence ID" value="SDN73302.1"/>
    <property type="molecule type" value="Genomic_DNA"/>
</dbReference>
<gene>
    <name evidence="2" type="ORF">SAMN05216498_2933</name>
</gene>
<reference evidence="2 3" key="1">
    <citation type="submission" date="2016-10" db="EMBL/GenBank/DDBJ databases">
        <authorList>
            <person name="de Groot N.N."/>
        </authorList>
    </citation>
    <scope>NUCLEOTIDE SEQUENCE [LARGE SCALE GENOMIC DNA]</scope>
    <source>
        <strain evidence="2 3">CGMCC 1.3442</strain>
    </source>
</reference>
<feature type="transmembrane region" description="Helical" evidence="1">
    <location>
        <begin position="163"/>
        <end position="188"/>
    </location>
</feature>
<dbReference type="OrthoDB" id="9813172at2"/>
<feature type="transmembrane region" description="Helical" evidence="1">
    <location>
        <begin position="132"/>
        <end position="151"/>
    </location>
</feature>
<keyword evidence="1" id="KW-0812">Transmembrane</keyword>
<feature type="transmembrane region" description="Helical" evidence="1">
    <location>
        <begin position="208"/>
        <end position="231"/>
    </location>
</feature>
<feature type="transmembrane region" description="Helical" evidence="1">
    <location>
        <begin position="75"/>
        <end position="95"/>
    </location>
</feature>
<dbReference type="Pfam" id="PF14808">
    <property type="entry name" value="TMEM164"/>
    <property type="match status" value="1"/>
</dbReference>
<dbReference type="STRING" id="237069.SAMN05216498_2933"/>
<dbReference type="AlphaFoldDB" id="A0A1H0DT06"/>
<keyword evidence="1" id="KW-1133">Transmembrane helix</keyword>
<dbReference type="InterPro" id="IPR011737">
    <property type="entry name" value="CHP02206_TP0381"/>
</dbReference>
<organism evidence="2 3">
    <name type="scientific">Tenuibacillus multivorans</name>
    <dbReference type="NCBI Taxonomy" id="237069"/>
    <lineage>
        <taxon>Bacteria</taxon>
        <taxon>Bacillati</taxon>
        <taxon>Bacillota</taxon>
        <taxon>Bacilli</taxon>
        <taxon>Bacillales</taxon>
        <taxon>Bacillaceae</taxon>
        <taxon>Tenuibacillus</taxon>
    </lineage>
</organism>
<sequence>MESLFGFNIEKYPFELFSFSHFLMIVILLIMAVLMYVFRQSFKEKKTVKYILIAVLITSAVSYQLWFLLNGQWDIKINLPLQLCSISLYLCTFMLLSKSYRLFEITFFVSMSGAFLAIVTPELFFGFPHFRFFQFFIAHMVIVLSCLYMLWVEEFRPTFMSVIRSFIVLNVIAVFVFIINKLIGSNYMFLVEKPSNTSIIDYLGPYPWYILSLEAVAFALFILIYLVIYLLRKNKRG</sequence>
<protein>
    <submittedName>
        <fullName evidence="2">Conserved hypothetical integral membrane protein TIGR02206</fullName>
    </submittedName>
</protein>
<dbReference type="RefSeq" id="WP_093857333.1">
    <property type="nucleotide sequence ID" value="NZ_BJVZ01000005.1"/>
</dbReference>
<evidence type="ECO:0000313" key="2">
    <source>
        <dbReference type="EMBL" id="SDN73302.1"/>
    </source>
</evidence>
<keyword evidence="1" id="KW-0472">Membrane</keyword>
<accession>A0A1H0DT06</accession>
<dbReference type="NCBIfam" id="TIGR02206">
    <property type="entry name" value="intg_mem_TP0381"/>
    <property type="match status" value="1"/>
</dbReference>
<keyword evidence="3" id="KW-1185">Reference proteome</keyword>
<evidence type="ECO:0000313" key="3">
    <source>
        <dbReference type="Proteomes" id="UP000199334"/>
    </source>
</evidence>
<proteinExistence type="predicted"/>
<name>A0A1H0DT06_9BACI</name>